<organism evidence="8 9">
    <name type="scientific">SAR324 cluster bacterium</name>
    <dbReference type="NCBI Taxonomy" id="2024889"/>
    <lineage>
        <taxon>Bacteria</taxon>
        <taxon>Deltaproteobacteria</taxon>
        <taxon>SAR324 cluster</taxon>
    </lineage>
</organism>
<dbReference type="PANTHER" id="PTHR43484">
    <property type="match status" value="1"/>
</dbReference>
<dbReference type="GO" id="GO:0071973">
    <property type="term" value="P:bacterial-type flagellum-dependent cell motility"/>
    <property type="evidence" value="ECO:0007669"/>
    <property type="project" value="InterPro"/>
</dbReference>
<dbReference type="Pfam" id="PF01052">
    <property type="entry name" value="FliMN_C"/>
    <property type="match status" value="1"/>
</dbReference>
<dbReference type="SUPFAM" id="SSF101801">
    <property type="entry name" value="Surface presentation of antigens (SPOA)"/>
    <property type="match status" value="1"/>
</dbReference>
<feature type="domain" description="Flagellar motor switch protein FliN-like C-terminal" evidence="7">
    <location>
        <begin position="60"/>
        <end position="129"/>
    </location>
</feature>
<comment type="similarity">
    <text evidence="2">Belongs to the FliN/MopA/SpaO family.</text>
</comment>
<keyword evidence="8" id="KW-0966">Cell projection</keyword>
<evidence type="ECO:0000259" key="7">
    <source>
        <dbReference type="Pfam" id="PF01052"/>
    </source>
</evidence>
<evidence type="ECO:0000256" key="4">
    <source>
        <dbReference type="ARBA" id="ARBA00022500"/>
    </source>
</evidence>
<dbReference type="PRINTS" id="PR00956">
    <property type="entry name" value="FLGMOTORFLIN"/>
</dbReference>
<sequence>MASDFENLDDLDWADVEGELEANRDAILAEAQNAEAPSDIDSPAPAGPINVASELDIDFLLDVQLNIQVEVGRSQIRIEDLLELDQGSIVELQSAIGEPLDIRVNEKLVARGEIVVINDKFAVRITDIISPDDRFAAL</sequence>
<evidence type="ECO:0000313" key="9">
    <source>
        <dbReference type="Proteomes" id="UP000226525"/>
    </source>
</evidence>
<protein>
    <submittedName>
        <fullName evidence="8">Flagellar motor switch protein FliN</fullName>
    </submittedName>
</protein>
<keyword evidence="8" id="KW-0969">Cilium</keyword>
<gene>
    <name evidence="8" type="primary">fliN</name>
    <name evidence="8" type="ORF">CMN54_08650</name>
</gene>
<dbReference type="EMBL" id="NZEX01000096">
    <property type="protein sequence ID" value="MAH63496.1"/>
    <property type="molecule type" value="Genomic_DNA"/>
</dbReference>
<accession>A0A2D6YJX6</accession>
<keyword evidence="4" id="KW-0145">Chemotaxis</keyword>
<dbReference type="AlphaFoldDB" id="A0A2D6YJX6"/>
<dbReference type="InterPro" id="IPR051469">
    <property type="entry name" value="FliN/MopA/SpaO"/>
</dbReference>
<dbReference type="NCBIfam" id="TIGR02480">
    <property type="entry name" value="fliN"/>
    <property type="match status" value="1"/>
</dbReference>
<dbReference type="GO" id="GO:0003774">
    <property type="term" value="F:cytoskeletal motor activity"/>
    <property type="evidence" value="ECO:0007669"/>
    <property type="project" value="InterPro"/>
</dbReference>
<dbReference type="InterPro" id="IPR001543">
    <property type="entry name" value="FliN-like_C"/>
</dbReference>
<evidence type="ECO:0000256" key="2">
    <source>
        <dbReference type="ARBA" id="ARBA00009226"/>
    </source>
</evidence>
<evidence type="ECO:0000256" key="6">
    <source>
        <dbReference type="ARBA" id="ARBA00023136"/>
    </source>
</evidence>
<reference evidence="9" key="1">
    <citation type="submission" date="2017-09" db="EMBL/GenBank/DDBJ databases">
        <title>The Reconstruction of 2,631 Draft Metagenome-Assembled Genomes from the Global Oceans.</title>
        <authorList>
            <person name="Tully B.J."/>
            <person name="Graham E.D."/>
            <person name="Heidelberg J.F."/>
        </authorList>
    </citation>
    <scope>NUCLEOTIDE SEQUENCE [LARGE SCALE GENOMIC DNA]</scope>
</reference>
<comment type="subcellular location">
    <subcellularLocation>
        <location evidence="1">Cell membrane</location>
        <topology evidence="1">Peripheral membrane protein</topology>
        <orientation evidence="1">Cytoplasmic side</orientation>
    </subcellularLocation>
</comment>
<proteinExistence type="inferred from homology"/>
<keyword evidence="5" id="KW-0283">Flagellar rotation</keyword>
<dbReference type="InterPro" id="IPR036429">
    <property type="entry name" value="SpoA-like_sf"/>
</dbReference>
<evidence type="ECO:0000256" key="5">
    <source>
        <dbReference type="ARBA" id="ARBA00022779"/>
    </source>
</evidence>
<evidence type="ECO:0000313" key="8">
    <source>
        <dbReference type="EMBL" id="MAH63496.1"/>
    </source>
</evidence>
<name>A0A2D6YJX6_9DELT</name>
<dbReference type="GO" id="GO:0006935">
    <property type="term" value="P:chemotaxis"/>
    <property type="evidence" value="ECO:0007669"/>
    <property type="project" value="UniProtKB-KW"/>
</dbReference>
<evidence type="ECO:0000256" key="3">
    <source>
        <dbReference type="ARBA" id="ARBA00022475"/>
    </source>
</evidence>
<dbReference type="GO" id="GO:0009425">
    <property type="term" value="C:bacterial-type flagellum basal body"/>
    <property type="evidence" value="ECO:0007669"/>
    <property type="project" value="InterPro"/>
</dbReference>
<evidence type="ECO:0000256" key="1">
    <source>
        <dbReference type="ARBA" id="ARBA00004413"/>
    </source>
</evidence>
<keyword evidence="3" id="KW-1003">Cell membrane</keyword>
<keyword evidence="6" id="KW-0472">Membrane</keyword>
<comment type="caution">
    <text evidence="8">The sequence shown here is derived from an EMBL/GenBank/DDBJ whole genome shotgun (WGS) entry which is preliminary data.</text>
</comment>
<keyword evidence="8" id="KW-0282">Flagellum</keyword>
<dbReference type="InterPro" id="IPR012826">
    <property type="entry name" value="FliN"/>
</dbReference>
<dbReference type="Proteomes" id="UP000226525">
    <property type="component" value="Unassembled WGS sequence"/>
</dbReference>
<dbReference type="InterPro" id="IPR001172">
    <property type="entry name" value="FliN_T3SS_HrcQb"/>
</dbReference>
<dbReference type="Gene3D" id="2.30.330.10">
    <property type="entry name" value="SpoA-like"/>
    <property type="match status" value="1"/>
</dbReference>
<dbReference type="PANTHER" id="PTHR43484:SF1">
    <property type="entry name" value="FLAGELLAR MOTOR SWITCH PROTEIN FLIN"/>
    <property type="match status" value="1"/>
</dbReference>
<dbReference type="GO" id="GO:0005886">
    <property type="term" value="C:plasma membrane"/>
    <property type="evidence" value="ECO:0007669"/>
    <property type="project" value="UniProtKB-SubCell"/>
</dbReference>